<dbReference type="EMBL" id="PNBA02000159">
    <property type="protein sequence ID" value="KAG6384338.1"/>
    <property type="molecule type" value="Genomic_DNA"/>
</dbReference>
<name>A0A8X8VXS1_SALSN</name>
<accession>A0A8X8VXS1</accession>
<proteinExistence type="predicted"/>
<dbReference type="AlphaFoldDB" id="A0A8X8VXS1"/>
<reference evidence="1" key="2">
    <citation type="submission" date="2020-08" db="EMBL/GenBank/DDBJ databases">
        <title>Plant Genome Project.</title>
        <authorList>
            <person name="Zhang R.-G."/>
        </authorList>
    </citation>
    <scope>NUCLEOTIDE SEQUENCE</scope>
    <source>
        <strain evidence="1">Huo1</strain>
        <tissue evidence="1">Leaf</tissue>
    </source>
</reference>
<evidence type="ECO:0000313" key="2">
    <source>
        <dbReference type="Proteomes" id="UP000298416"/>
    </source>
</evidence>
<organism evidence="1">
    <name type="scientific">Salvia splendens</name>
    <name type="common">Scarlet sage</name>
    <dbReference type="NCBI Taxonomy" id="180675"/>
    <lineage>
        <taxon>Eukaryota</taxon>
        <taxon>Viridiplantae</taxon>
        <taxon>Streptophyta</taxon>
        <taxon>Embryophyta</taxon>
        <taxon>Tracheophyta</taxon>
        <taxon>Spermatophyta</taxon>
        <taxon>Magnoliopsida</taxon>
        <taxon>eudicotyledons</taxon>
        <taxon>Gunneridae</taxon>
        <taxon>Pentapetalae</taxon>
        <taxon>asterids</taxon>
        <taxon>lamiids</taxon>
        <taxon>Lamiales</taxon>
        <taxon>Lamiaceae</taxon>
        <taxon>Nepetoideae</taxon>
        <taxon>Mentheae</taxon>
        <taxon>Salviinae</taxon>
        <taxon>Salvia</taxon>
        <taxon>Salvia subgen. Calosphace</taxon>
        <taxon>core Calosphace</taxon>
    </lineage>
</organism>
<evidence type="ECO:0000313" key="1">
    <source>
        <dbReference type="EMBL" id="KAG6384338.1"/>
    </source>
</evidence>
<gene>
    <name evidence="1" type="ORF">SASPL_155854</name>
</gene>
<sequence>MRQELNADREQRTKLENDVVTMRLFMATAHKSSHASDSSRKPVAFHASAAAAVTPNFEALTPCQKHQVRKMICSIYFCLRLILCSLGWKVTSLESLNKCRVFLIGACRCRMCKLCAIDLSQIVGQHLDYRENFDHIAEEVAKAERAIHLMGASI</sequence>
<comment type="caution">
    <text evidence="1">The sequence shown here is derived from an EMBL/GenBank/DDBJ whole genome shotgun (WGS) entry which is preliminary data.</text>
</comment>
<reference evidence="1" key="1">
    <citation type="submission" date="2018-01" db="EMBL/GenBank/DDBJ databases">
        <authorList>
            <person name="Mao J.F."/>
        </authorList>
    </citation>
    <scope>NUCLEOTIDE SEQUENCE</scope>
    <source>
        <strain evidence="1">Huo1</strain>
        <tissue evidence="1">Leaf</tissue>
    </source>
</reference>
<protein>
    <submittedName>
        <fullName evidence="1">Uncharacterized protein</fullName>
    </submittedName>
</protein>
<keyword evidence="2" id="KW-1185">Reference proteome</keyword>
<dbReference type="Proteomes" id="UP000298416">
    <property type="component" value="Unassembled WGS sequence"/>
</dbReference>